<dbReference type="SUPFAM" id="SSF48452">
    <property type="entry name" value="TPR-like"/>
    <property type="match status" value="1"/>
</dbReference>
<organism evidence="4 5">
    <name type="scientific">Staphylotrichum longicolle</name>
    <dbReference type="NCBI Taxonomy" id="669026"/>
    <lineage>
        <taxon>Eukaryota</taxon>
        <taxon>Fungi</taxon>
        <taxon>Dikarya</taxon>
        <taxon>Ascomycota</taxon>
        <taxon>Pezizomycotina</taxon>
        <taxon>Sordariomycetes</taxon>
        <taxon>Sordariomycetidae</taxon>
        <taxon>Sordariales</taxon>
        <taxon>Chaetomiaceae</taxon>
        <taxon>Staphylotrichum</taxon>
    </lineage>
</organism>
<dbReference type="InterPro" id="IPR019734">
    <property type="entry name" value="TPR_rpt"/>
</dbReference>
<keyword evidence="5" id="KW-1185">Reference proteome</keyword>
<dbReference type="InterPro" id="IPR046341">
    <property type="entry name" value="SET_dom_sf"/>
</dbReference>
<name>A0AAD4HX84_9PEZI</name>
<dbReference type="SUPFAM" id="SSF82199">
    <property type="entry name" value="SET domain"/>
    <property type="match status" value="1"/>
</dbReference>
<feature type="repeat" description="TPR" evidence="1">
    <location>
        <begin position="289"/>
        <end position="322"/>
    </location>
</feature>
<feature type="domain" description="SET" evidence="3">
    <location>
        <begin position="367"/>
        <end position="543"/>
    </location>
</feature>
<proteinExistence type="predicted"/>
<dbReference type="Gene3D" id="2.170.270.10">
    <property type="entry name" value="SET domain"/>
    <property type="match status" value="1"/>
</dbReference>
<dbReference type="Gene3D" id="1.25.40.10">
    <property type="entry name" value="Tetratricopeptide repeat domain"/>
    <property type="match status" value="1"/>
</dbReference>
<comment type="caution">
    <text evidence="4">The sequence shown here is derived from an EMBL/GenBank/DDBJ whole genome shotgun (WGS) entry which is preliminary data.</text>
</comment>
<evidence type="ECO:0000259" key="3">
    <source>
        <dbReference type="PROSITE" id="PS50280"/>
    </source>
</evidence>
<feature type="region of interest" description="Disordered" evidence="2">
    <location>
        <begin position="181"/>
        <end position="207"/>
    </location>
</feature>
<feature type="compositionally biased region" description="Polar residues" evidence="2">
    <location>
        <begin position="188"/>
        <end position="201"/>
    </location>
</feature>
<dbReference type="PROSITE" id="PS50280">
    <property type="entry name" value="SET"/>
    <property type="match status" value="1"/>
</dbReference>
<dbReference type="AlphaFoldDB" id="A0AAD4HX84"/>
<dbReference type="PROSITE" id="PS50005">
    <property type="entry name" value="TPR"/>
    <property type="match status" value="1"/>
</dbReference>
<dbReference type="SMART" id="SM00317">
    <property type="entry name" value="SET"/>
    <property type="match status" value="1"/>
</dbReference>
<dbReference type="SMART" id="SM00028">
    <property type="entry name" value="TPR"/>
    <property type="match status" value="2"/>
</dbReference>
<dbReference type="Proteomes" id="UP001197093">
    <property type="component" value="Unassembled WGS sequence"/>
</dbReference>
<evidence type="ECO:0000256" key="1">
    <source>
        <dbReference type="PROSITE-ProRule" id="PRU00339"/>
    </source>
</evidence>
<dbReference type="PANTHER" id="PTHR47643:SF2">
    <property type="entry name" value="TPR DOMAIN PROTEIN (AFU_ORTHOLOGUE AFUA_5G12710)"/>
    <property type="match status" value="1"/>
</dbReference>
<dbReference type="InterPro" id="IPR011990">
    <property type="entry name" value="TPR-like_helical_dom_sf"/>
</dbReference>
<accession>A0AAD4HX84</accession>
<evidence type="ECO:0000256" key="2">
    <source>
        <dbReference type="SAM" id="MobiDB-lite"/>
    </source>
</evidence>
<dbReference type="CDD" id="cd20071">
    <property type="entry name" value="SET_SMYD"/>
    <property type="match status" value="1"/>
</dbReference>
<dbReference type="EMBL" id="JAHCVI010000006">
    <property type="protein sequence ID" value="KAG7284328.1"/>
    <property type="molecule type" value="Genomic_DNA"/>
</dbReference>
<evidence type="ECO:0000313" key="5">
    <source>
        <dbReference type="Proteomes" id="UP001197093"/>
    </source>
</evidence>
<evidence type="ECO:0000313" key="4">
    <source>
        <dbReference type="EMBL" id="KAG7284328.1"/>
    </source>
</evidence>
<dbReference type="InterPro" id="IPR053209">
    <property type="entry name" value="Gramillin-biosynth_MTr"/>
</dbReference>
<sequence>MAPHTQDSTVYLTEQEAKRIRSTAIERTKKCSELGGHGREPRDEKGAISQATGASLMADMGDMTMTQAERNALPALIVGQPYTPCLASLHELQPMKMADLKIEKHHRGHQLTVKRVSPVVTLSTRSWTMVQDEAGETERLEIALHKTKHGKDVLESASAFAIKDPYFTLTEEGEPTLRIDHPSDLIANPTTKPDAQTSPSDADSAATEKKATALKTKGNNALTANNLPLAHAHYTSALALSPSETLTQDLHRNRAHVNLLLSQYPAALADALASLIPSPSDPRSTELNSKAYFRAATAAYSLADFTNARAHFAKQLELMPADKGAAANLARTDARLREAETGAYDFARIKKGVAAGRLRVDAASFDGPTEVKKSPGMGNGLFATRAVKAGEVVMVEKAVCVVWGFEPEAITAVTFDVRDERIRVAPVGLTKALVEKLGKNPVEIKRVMGLYGDWDGAEGKEVWETEDGPVVDVFRVHDIVSRNAFGVGDKDGRGAGSAGLWVRAAYINHSCIPNTKREFVGDLMVIRATKDIAAGEEIVHSYDESGDYETRQKALMTTWGFECGCALCVAEKGDDPAVREKRRKLVEEADAFVQTQGGKSLAVTKAKRLVKKIEETYDEKRYKGLPRLATRGLQEWLAQATAGR</sequence>
<keyword evidence="1" id="KW-0802">TPR repeat</keyword>
<gene>
    <name evidence="4" type="ORF">NEMBOFW57_010700</name>
</gene>
<reference evidence="4" key="1">
    <citation type="submission" date="2023-02" db="EMBL/GenBank/DDBJ databases">
        <authorList>
            <person name="Palmer J.M."/>
        </authorList>
    </citation>
    <scope>NUCLEOTIDE SEQUENCE</scope>
    <source>
        <strain evidence="4">FW57</strain>
    </source>
</reference>
<protein>
    <recommendedName>
        <fullName evidence="3">SET domain-containing protein</fullName>
    </recommendedName>
</protein>
<dbReference type="Pfam" id="PF00856">
    <property type="entry name" value="SET"/>
    <property type="match status" value="1"/>
</dbReference>
<dbReference type="InterPro" id="IPR001214">
    <property type="entry name" value="SET_dom"/>
</dbReference>
<dbReference type="PANTHER" id="PTHR47643">
    <property type="entry name" value="TPR DOMAIN PROTEIN (AFU_ORTHOLOGUE AFUA_5G12710)"/>
    <property type="match status" value="1"/>
</dbReference>